<dbReference type="GO" id="GO:0016491">
    <property type="term" value="F:oxidoreductase activity"/>
    <property type="evidence" value="ECO:0007669"/>
    <property type="project" value="InterPro"/>
</dbReference>
<proteinExistence type="predicted"/>
<dbReference type="Gene3D" id="3.30.70.100">
    <property type="match status" value="1"/>
</dbReference>
<evidence type="ECO:0000313" key="2">
    <source>
        <dbReference type="Proteomes" id="UP000305539"/>
    </source>
</evidence>
<accession>A0A4U1HGU1</accession>
<gene>
    <name evidence="1" type="ORF">FAZ69_29785</name>
</gene>
<dbReference type="EMBL" id="SWJE01000021">
    <property type="protein sequence ID" value="TKC80241.1"/>
    <property type="molecule type" value="Genomic_DNA"/>
</dbReference>
<comment type="caution">
    <text evidence="1">The sequence shown here is derived from an EMBL/GenBank/DDBJ whole genome shotgun (WGS) entry which is preliminary data.</text>
</comment>
<dbReference type="AlphaFoldDB" id="A0A4U1HGU1"/>
<protein>
    <submittedName>
        <fullName evidence="1">EthD family reductase</fullName>
    </submittedName>
</protein>
<reference evidence="1 2" key="1">
    <citation type="submission" date="2019-04" db="EMBL/GenBank/DDBJ databases">
        <title>Trinickia sp. 7GSK02, isolated from subtropical forest soil.</title>
        <authorList>
            <person name="Gao Z.-H."/>
            <person name="Qiu L.-H."/>
        </authorList>
    </citation>
    <scope>NUCLEOTIDE SEQUENCE [LARGE SCALE GENOMIC DNA]</scope>
    <source>
        <strain evidence="1 2">7GSK02</strain>
    </source>
</reference>
<dbReference type="RefSeq" id="WP_136898677.1">
    <property type="nucleotide sequence ID" value="NZ_SWJE01000021.1"/>
</dbReference>
<keyword evidence="2" id="KW-1185">Reference proteome</keyword>
<dbReference type="Proteomes" id="UP000305539">
    <property type="component" value="Unassembled WGS sequence"/>
</dbReference>
<name>A0A4U1HGU1_9BURK</name>
<dbReference type="NCBIfam" id="TIGR02118">
    <property type="entry name" value="EthD family reductase"/>
    <property type="match status" value="1"/>
</dbReference>
<organism evidence="1 2">
    <name type="scientific">Trinickia terrae</name>
    <dbReference type="NCBI Taxonomy" id="2571161"/>
    <lineage>
        <taxon>Bacteria</taxon>
        <taxon>Pseudomonadati</taxon>
        <taxon>Pseudomonadota</taxon>
        <taxon>Betaproteobacteria</taxon>
        <taxon>Burkholderiales</taxon>
        <taxon>Burkholderiaceae</taxon>
        <taxon>Trinickia</taxon>
    </lineage>
</organism>
<dbReference type="SUPFAM" id="SSF54909">
    <property type="entry name" value="Dimeric alpha+beta barrel"/>
    <property type="match status" value="1"/>
</dbReference>
<dbReference type="InterPro" id="IPR011008">
    <property type="entry name" value="Dimeric_a/b-barrel"/>
</dbReference>
<sequence>MSVEACLFLIGGGPGIDVGALSSAAQEIAGLKRFVFHCRDESPSGDPFLKSPANHPNLVFQWYFDDLGLLEAALQRQGAIQSALEVAARMLLDHGAFVQQVMAVRKLKAEDGQAPAERCTYLVSYEGEADDFNAWLTHYMTHHPPLMMQLPGLRELEIYTRVDYRTGLAFARAAAMQRNKVAFDDFSALSAALASPVRAKMKADFDALPRYRGDALHYPMHSIYGNLPAS</sequence>
<evidence type="ECO:0000313" key="1">
    <source>
        <dbReference type="EMBL" id="TKC80241.1"/>
    </source>
</evidence>
<dbReference type="InterPro" id="IPR009799">
    <property type="entry name" value="EthD_dom"/>
</dbReference>
<dbReference type="OrthoDB" id="8687889at2"/>